<dbReference type="Gene3D" id="1.10.510.10">
    <property type="entry name" value="Transferase(Phosphotransferase) domain 1"/>
    <property type="match status" value="1"/>
</dbReference>
<evidence type="ECO:0000256" key="1">
    <source>
        <dbReference type="ARBA" id="ARBA00012513"/>
    </source>
</evidence>
<dbReference type="Proteomes" id="UP001501570">
    <property type="component" value="Unassembled WGS sequence"/>
</dbReference>
<dbReference type="CDD" id="cd04791">
    <property type="entry name" value="LanC_SerThrkinase"/>
    <property type="match status" value="1"/>
</dbReference>
<evidence type="ECO:0000313" key="10">
    <source>
        <dbReference type="Proteomes" id="UP001501570"/>
    </source>
</evidence>
<feature type="region of interest" description="Disordered" evidence="7">
    <location>
        <begin position="518"/>
        <end position="587"/>
    </location>
</feature>
<dbReference type="InterPro" id="IPR007822">
    <property type="entry name" value="LANC-like"/>
</dbReference>
<reference evidence="10" key="1">
    <citation type="journal article" date="2019" name="Int. J. Syst. Evol. Microbiol.">
        <title>The Global Catalogue of Microorganisms (GCM) 10K type strain sequencing project: providing services to taxonomists for standard genome sequencing and annotation.</title>
        <authorList>
            <consortium name="The Broad Institute Genomics Platform"/>
            <consortium name="The Broad Institute Genome Sequencing Center for Infectious Disease"/>
            <person name="Wu L."/>
            <person name="Ma J."/>
        </authorList>
    </citation>
    <scope>NUCLEOTIDE SEQUENCE [LARGE SCALE GENOMIC DNA]</scope>
    <source>
        <strain evidence="10">JCM 18304</strain>
    </source>
</reference>
<evidence type="ECO:0000256" key="4">
    <source>
        <dbReference type="ARBA" id="ARBA00022741"/>
    </source>
</evidence>
<organism evidence="9 10">
    <name type="scientific">Rugosimonospora acidiphila</name>
    <dbReference type="NCBI Taxonomy" id="556531"/>
    <lineage>
        <taxon>Bacteria</taxon>
        <taxon>Bacillati</taxon>
        <taxon>Actinomycetota</taxon>
        <taxon>Actinomycetes</taxon>
        <taxon>Micromonosporales</taxon>
        <taxon>Micromonosporaceae</taxon>
        <taxon>Rugosimonospora</taxon>
    </lineage>
</organism>
<keyword evidence="4" id="KW-0547">Nucleotide-binding</keyword>
<evidence type="ECO:0000256" key="7">
    <source>
        <dbReference type="SAM" id="MobiDB-lite"/>
    </source>
</evidence>
<keyword evidence="3" id="KW-0808">Transferase</keyword>
<feature type="domain" description="Protein kinase" evidence="8">
    <location>
        <begin position="217"/>
        <end position="482"/>
    </location>
</feature>
<sequence>MAHPLFYDALHSEGSARKLFPTADRPLPEGWRRAVQNDWLVFAPADSRLPLQGWKIHVSATLGNAVRVLDTTWDYCVSRGIEFKFLRSESALWLRSSKYAPRGYSGKLVTIYPRDDQSCERILRELGAILDGEPGPYILSDLRWQDGPLHVRYGGFAPRHCVDESGEVVLAIADGTGTLVPDRRDPVFRVPPWLSLPDFLASALAGRNAVTVSDIPYQIEGVLHFSNGGGLYLARDTRDGKQVVLKEARPYAGLDGTGTDAVTRAAREFEVLTRLAGVPAVPRAYDFFTLGDHRFLAMEYIDGRPLHQALVPRYPMVDVGAGPEEYAGYVDWALGVYGQVEAAVLDMHERGVVYGDLHPFNIMIREDETVALLDFEVASFVEQDARPALGNQGFAAPAGTTGVDADRYALACLRLSLFLPITPILWLARSKADHLAEVIGRHFPVPAEFLSHAVEVIAAAELRRLAGEVPPAAARVAAGPATPARTIPAQAIPAQTIPAQTGAPEDHLAAPASVRAPVPAGARTDAPTVPPLNSPAGPVVPVSVPATTPGDTPVGRAAGAGEAGPRPAGAHSNAVAPGQAPPAGGPDPMLDAGDWPGIRARLARAILASATPDRSDRLFPGDIEGFRLGGLGLAYGAAGVLYSLSVTGAGRHPEHEQWLLRQVKQPPPGTMMGLYDGLHGAVFALDHLGYRAEALDALDMCLSDGWQGLGLDLFGGLSGIGLNLAHLADRTGDAALRSAAARAAELVAARLGDEESVLTTSGHPHPYAGLMRGSSGPALLLIRTYDRTGDDAYLDLAAVALRQDLRRCVVRGNGVLEVNEGWRTLPYLAAGSVGVGIALGEYLARRFDERFDRASRSILGAARSPLYVQPGIFGGRAGILLYLTGRAAAPGTDPDVYDQLDRLSWHALPYAGGLAFPGDQLLRLSMDLATGTAGVLLAAGAALHGQPVHLPLLPRAGWPGPQAPAPTGRG</sequence>
<feature type="compositionally biased region" description="Low complexity" evidence="7">
    <location>
        <begin position="534"/>
        <end position="578"/>
    </location>
</feature>
<keyword evidence="2" id="KW-0723">Serine/threonine-protein kinase</keyword>
<dbReference type="InterPro" id="IPR012341">
    <property type="entry name" value="6hp_glycosidase-like_sf"/>
</dbReference>
<evidence type="ECO:0000256" key="2">
    <source>
        <dbReference type="ARBA" id="ARBA00022527"/>
    </source>
</evidence>
<dbReference type="InterPro" id="IPR053524">
    <property type="entry name" value="Aerial_hyphae_peptide-synth"/>
</dbReference>
<dbReference type="InterPro" id="IPR000719">
    <property type="entry name" value="Prot_kinase_dom"/>
</dbReference>
<name>A0ABP9SQ46_9ACTN</name>
<dbReference type="SMART" id="SM01260">
    <property type="entry name" value="LANC_like"/>
    <property type="match status" value="1"/>
</dbReference>
<dbReference type="SMART" id="SM00220">
    <property type="entry name" value="S_TKc"/>
    <property type="match status" value="1"/>
</dbReference>
<dbReference type="EMBL" id="BAABJQ010000036">
    <property type="protein sequence ID" value="GAA5199249.1"/>
    <property type="molecule type" value="Genomic_DNA"/>
</dbReference>
<accession>A0ABP9SQ46</accession>
<dbReference type="SUPFAM" id="SSF56112">
    <property type="entry name" value="Protein kinase-like (PK-like)"/>
    <property type="match status" value="1"/>
</dbReference>
<evidence type="ECO:0000256" key="6">
    <source>
        <dbReference type="ARBA" id="ARBA00022840"/>
    </source>
</evidence>
<evidence type="ECO:0000256" key="5">
    <source>
        <dbReference type="ARBA" id="ARBA00022777"/>
    </source>
</evidence>
<keyword evidence="10" id="KW-1185">Reference proteome</keyword>
<dbReference type="InterPro" id="IPR058053">
    <property type="entry name" value="RamC_C"/>
</dbReference>
<dbReference type="PANTHER" id="PTHR43289">
    <property type="entry name" value="MITOGEN-ACTIVATED PROTEIN KINASE KINASE KINASE 20-RELATED"/>
    <property type="match status" value="1"/>
</dbReference>
<dbReference type="Gene3D" id="1.50.10.10">
    <property type="match status" value="1"/>
</dbReference>
<dbReference type="InterPro" id="IPR057929">
    <property type="entry name" value="RamC_N"/>
</dbReference>
<dbReference type="Pfam" id="PF00069">
    <property type="entry name" value="Pkinase"/>
    <property type="match status" value="1"/>
</dbReference>
<dbReference type="InterPro" id="IPR011009">
    <property type="entry name" value="Kinase-like_dom_sf"/>
</dbReference>
<dbReference type="PROSITE" id="PS50011">
    <property type="entry name" value="PROTEIN_KINASE_DOM"/>
    <property type="match status" value="1"/>
</dbReference>
<dbReference type="Gene3D" id="3.30.200.20">
    <property type="entry name" value="Phosphorylase Kinase, domain 1"/>
    <property type="match status" value="1"/>
</dbReference>
<dbReference type="SUPFAM" id="SSF158745">
    <property type="entry name" value="LanC-like"/>
    <property type="match status" value="1"/>
</dbReference>
<evidence type="ECO:0000256" key="3">
    <source>
        <dbReference type="ARBA" id="ARBA00022679"/>
    </source>
</evidence>
<keyword evidence="6" id="KW-0067">ATP-binding</keyword>
<evidence type="ECO:0000313" key="9">
    <source>
        <dbReference type="EMBL" id="GAA5199249.1"/>
    </source>
</evidence>
<evidence type="ECO:0000259" key="8">
    <source>
        <dbReference type="PROSITE" id="PS50011"/>
    </source>
</evidence>
<protein>
    <recommendedName>
        <fullName evidence="1">non-specific serine/threonine protein kinase</fullName>
        <ecNumber evidence="1">2.7.11.1</ecNumber>
    </recommendedName>
</protein>
<comment type="caution">
    <text evidence="9">The sequence shown here is derived from an EMBL/GenBank/DDBJ whole genome shotgun (WGS) entry which is preliminary data.</text>
</comment>
<dbReference type="EC" id="2.7.11.1" evidence="1"/>
<dbReference type="PANTHER" id="PTHR43289:SF6">
    <property type="entry name" value="SERINE_THREONINE-PROTEIN KINASE NEKL-3"/>
    <property type="match status" value="1"/>
</dbReference>
<keyword evidence="5" id="KW-0418">Kinase</keyword>
<dbReference type="NCBIfam" id="NF038151">
    <property type="entry name" value="lanthi_synth_III"/>
    <property type="match status" value="1"/>
</dbReference>
<gene>
    <name evidence="9" type="ORF">GCM10023322_74480</name>
</gene>
<dbReference type="Pfam" id="PF25816">
    <property type="entry name" value="RamC_N"/>
    <property type="match status" value="1"/>
</dbReference>
<proteinExistence type="predicted"/>